<gene>
    <name evidence="1" type="ORF">SPHINGO391_350479</name>
</gene>
<protein>
    <submittedName>
        <fullName evidence="1">Uncharacterized protein</fullName>
    </submittedName>
</protein>
<name>A0A5E7Y9I5_9SPHN</name>
<dbReference type="Proteomes" id="UP000326857">
    <property type="component" value="Unassembled WGS sequence"/>
</dbReference>
<dbReference type="AlphaFoldDB" id="A0A5E7Y9I5"/>
<organism evidence="1 2">
    <name type="scientific">Sphingomonas aurantiaca</name>
    <dbReference type="NCBI Taxonomy" id="185949"/>
    <lineage>
        <taxon>Bacteria</taxon>
        <taxon>Pseudomonadati</taxon>
        <taxon>Pseudomonadota</taxon>
        <taxon>Alphaproteobacteria</taxon>
        <taxon>Sphingomonadales</taxon>
        <taxon>Sphingomonadaceae</taxon>
        <taxon>Sphingomonas</taxon>
    </lineage>
</organism>
<evidence type="ECO:0000313" key="2">
    <source>
        <dbReference type="Proteomes" id="UP000326857"/>
    </source>
</evidence>
<accession>A0A5E7Y9I5</accession>
<dbReference type="EMBL" id="CABVLI010000029">
    <property type="protein sequence ID" value="VVT03185.1"/>
    <property type="molecule type" value="Genomic_DNA"/>
</dbReference>
<sequence>MVRDAAFAIGLTNLKLLQMLLQDAAAWEGHRRTARRPRLSFDHLVARSSAHRAVGAAASRPPRRSS</sequence>
<reference evidence="1 2" key="1">
    <citation type="submission" date="2019-09" db="EMBL/GenBank/DDBJ databases">
        <authorList>
            <person name="Dittami M. S."/>
        </authorList>
    </citation>
    <scope>NUCLEOTIDE SEQUENCE [LARGE SCALE GENOMIC DNA]</scope>
    <source>
        <strain evidence="1">SPHINGO391</strain>
    </source>
</reference>
<evidence type="ECO:0000313" key="1">
    <source>
        <dbReference type="EMBL" id="VVT03185.1"/>
    </source>
</evidence>
<proteinExistence type="predicted"/>